<keyword evidence="3" id="KW-0813">Transport</keyword>
<keyword evidence="8 10" id="KW-1133">Transmembrane helix</keyword>
<dbReference type="AlphaFoldDB" id="A0AAP0GFI3"/>
<feature type="transmembrane region" description="Helical" evidence="10">
    <location>
        <begin position="133"/>
        <end position="154"/>
    </location>
</feature>
<dbReference type="GO" id="GO:0005886">
    <property type="term" value="C:plasma membrane"/>
    <property type="evidence" value="ECO:0007669"/>
    <property type="project" value="UniProtKB-SubCell"/>
</dbReference>
<dbReference type="Proteomes" id="UP001418222">
    <property type="component" value="Unassembled WGS sequence"/>
</dbReference>
<keyword evidence="7" id="KW-0677">Repeat</keyword>
<evidence type="ECO:0000313" key="12">
    <source>
        <dbReference type="Proteomes" id="UP001418222"/>
    </source>
</evidence>
<keyword evidence="5 11" id="KW-0762">Sugar transport</keyword>
<evidence type="ECO:0000256" key="7">
    <source>
        <dbReference type="ARBA" id="ARBA00022737"/>
    </source>
</evidence>
<evidence type="ECO:0000256" key="4">
    <source>
        <dbReference type="ARBA" id="ARBA00022475"/>
    </source>
</evidence>
<keyword evidence="12" id="KW-1185">Reference proteome</keyword>
<comment type="caution">
    <text evidence="11">The sequence shown here is derived from an EMBL/GenBank/DDBJ whole genome shotgun (WGS) entry which is preliminary data.</text>
</comment>
<evidence type="ECO:0000256" key="6">
    <source>
        <dbReference type="ARBA" id="ARBA00022692"/>
    </source>
</evidence>
<dbReference type="GO" id="GO:0051119">
    <property type="term" value="F:sugar transmembrane transporter activity"/>
    <property type="evidence" value="ECO:0007669"/>
    <property type="project" value="InterPro"/>
</dbReference>
<evidence type="ECO:0000256" key="8">
    <source>
        <dbReference type="ARBA" id="ARBA00022989"/>
    </source>
</evidence>
<accession>A0AAP0GFI3</accession>
<dbReference type="PANTHER" id="PTHR10791">
    <property type="entry name" value="RAG1-ACTIVATING PROTEIN 1"/>
    <property type="match status" value="1"/>
</dbReference>
<comment type="similarity">
    <text evidence="2">Belongs to the SWEET sugar transporter family.</text>
</comment>
<feature type="transmembrane region" description="Helical" evidence="10">
    <location>
        <begin position="72"/>
        <end position="93"/>
    </location>
</feature>
<keyword evidence="4" id="KW-1003">Cell membrane</keyword>
<feature type="transmembrane region" description="Helical" evidence="10">
    <location>
        <begin position="99"/>
        <end position="121"/>
    </location>
</feature>
<evidence type="ECO:0000256" key="1">
    <source>
        <dbReference type="ARBA" id="ARBA00004651"/>
    </source>
</evidence>
<feature type="transmembrane region" description="Helical" evidence="10">
    <location>
        <begin position="12"/>
        <end position="33"/>
    </location>
</feature>
<keyword evidence="9 10" id="KW-0472">Membrane</keyword>
<organism evidence="11 12">
    <name type="scientific">Platanthera zijinensis</name>
    <dbReference type="NCBI Taxonomy" id="2320716"/>
    <lineage>
        <taxon>Eukaryota</taxon>
        <taxon>Viridiplantae</taxon>
        <taxon>Streptophyta</taxon>
        <taxon>Embryophyta</taxon>
        <taxon>Tracheophyta</taxon>
        <taxon>Spermatophyta</taxon>
        <taxon>Magnoliopsida</taxon>
        <taxon>Liliopsida</taxon>
        <taxon>Asparagales</taxon>
        <taxon>Orchidaceae</taxon>
        <taxon>Orchidoideae</taxon>
        <taxon>Orchideae</taxon>
        <taxon>Orchidinae</taxon>
        <taxon>Platanthera</taxon>
    </lineage>
</organism>
<evidence type="ECO:0000256" key="3">
    <source>
        <dbReference type="ARBA" id="ARBA00022448"/>
    </source>
</evidence>
<dbReference type="InterPro" id="IPR047664">
    <property type="entry name" value="SWEET"/>
</dbReference>
<evidence type="ECO:0000313" key="11">
    <source>
        <dbReference type="EMBL" id="KAK8957345.1"/>
    </source>
</evidence>
<dbReference type="PROSITE" id="PS51257">
    <property type="entry name" value="PROKAR_LIPOPROTEIN"/>
    <property type="match status" value="1"/>
</dbReference>
<dbReference type="InterPro" id="IPR004316">
    <property type="entry name" value="SWEET_rpt"/>
</dbReference>
<sequence>MWKKKSVEKFSVMPYLSLFLSCMLWMFYALPIVKPHKTPVLTINTAGAAIELGYIFVYFLCSTGTTRVRAMLLLVLELIFVAAVVVVVLSIHITRERRATVIGIICIVARMLAYIAPLSILGTVIRTKSVEYMPLHLSIVYFFNGLSWTLYSFIDFDANILVSRASFIISNLFCF</sequence>
<evidence type="ECO:0000256" key="9">
    <source>
        <dbReference type="ARBA" id="ARBA00023136"/>
    </source>
</evidence>
<evidence type="ECO:0000256" key="10">
    <source>
        <dbReference type="SAM" id="Phobius"/>
    </source>
</evidence>
<feature type="transmembrane region" description="Helical" evidence="10">
    <location>
        <begin position="39"/>
        <end position="60"/>
    </location>
</feature>
<name>A0AAP0GFI3_9ASPA</name>
<gene>
    <name evidence="11" type="primary">SWEET4</name>
    <name evidence="11" type="ORF">KSP39_PZI001477</name>
</gene>
<reference evidence="11 12" key="1">
    <citation type="journal article" date="2022" name="Nat. Plants">
        <title>Genomes of leafy and leafless Platanthera orchids illuminate the evolution of mycoheterotrophy.</title>
        <authorList>
            <person name="Li M.H."/>
            <person name="Liu K.W."/>
            <person name="Li Z."/>
            <person name="Lu H.C."/>
            <person name="Ye Q.L."/>
            <person name="Zhang D."/>
            <person name="Wang J.Y."/>
            <person name="Li Y.F."/>
            <person name="Zhong Z.M."/>
            <person name="Liu X."/>
            <person name="Yu X."/>
            <person name="Liu D.K."/>
            <person name="Tu X.D."/>
            <person name="Liu B."/>
            <person name="Hao Y."/>
            <person name="Liao X.Y."/>
            <person name="Jiang Y.T."/>
            <person name="Sun W.H."/>
            <person name="Chen J."/>
            <person name="Chen Y.Q."/>
            <person name="Ai Y."/>
            <person name="Zhai J.W."/>
            <person name="Wu S.S."/>
            <person name="Zhou Z."/>
            <person name="Hsiao Y.Y."/>
            <person name="Wu W.L."/>
            <person name="Chen Y.Y."/>
            <person name="Lin Y.F."/>
            <person name="Hsu J.L."/>
            <person name="Li C.Y."/>
            <person name="Wang Z.W."/>
            <person name="Zhao X."/>
            <person name="Zhong W.Y."/>
            <person name="Ma X.K."/>
            <person name="Ma L."/>
            <person name="Huang J."/>
            <person name="Chen G.Z."/>
            <person name="Huang M.Z."/>
            <person name="Huang L."/>
            <person name="Peng D.H."/>
            <person name="Luo Y.B."/>
            <person name="Zou S.Q."/>
            <person name="Chen S.P."/>
            <person name="Lan S."/>
            <person name="Tsai W.C."/>
            <person name="Van de Peer Y."/>
            <person name="Liu Z.J."/>
        </authorList>
    </citation>
    <scope>NUCLEOTIDE SEQUENCE [LARGE SCALE GENOMIC DNA]</scope>
    <source>
        <strain evidence="11">Lor287</strain>
    </source>
</reference>
<keyword evidence="6 10" id="KW-0812">Transmembrane</keyword>
<dbReference type="EMBL" id="JBBWWQ010000001">
    <property type="protein sequence ID" value="KAK8957345.1"/>
    <property type="molecule type" value="Genomic_DNA"/>
</dbReference>
<dbReference type="Pfam" id="PF03083">
    <property type="entry name" value="MtN3_slv"/>
    <property type="match status" value="2"/>
</dbReference>
<evidence type="ECO:0000256" key="2">
    <source>
        <dbReference type="ARBA" id="ARBA00007809"/>
    </source>
</evidence>
<evidence type="ECO:0000256" key="5">
    <source>
        <dbReference type="ARBA" id="ARBA00022597"/>
    </source>
</evidence>
<dbReference type="Gene3D" id="1.20.1280.290">
    <property type="match status" value="2"/>
</dbReference>
<protein>
    <submittedName>
        <fullName evidence="11">Bidirectional sugar transporter SWEET4</fullName>
    </submittedName>
</protein>
<proteinExistence type="inferred from homology"/>
<dbReference type="PANTHER" id="PTHR10791:SF130">
    <property type="entry name" value="BIDIRECTIONAL SUGAR TRANSPORTER SWEET6-RELATED"/>
    <property type="match status" value="1"/>
</dbReference>
<comment type="subcellular location">
    <subcellularLocation>
        <location evidence="1">Cell membrane</location>
        <topology evidence="1">Multi-pass membrane protein</topology>
    </subcellularLocation>
</comment>